<evidence type="ECO:0000256" key="1">
    <source>
        <dbReference type="ARBA" id="ARBA00010679"/>
    </source>
</evidence>
<dbReference type="InterPro" id="IPR052054">
    <property type="entry name" value="Oxidative_DNA_repair_enzyme"/>
</dbReference>
<comment type="similarity">
    <text evidence="1">Belongs to the type-1 OGG1 family.</text>
</comment>
<keyword evidence="5" id="KW-0234">DNA repair</keyword>
<evidence type="ECO:0000256" key="4">
    <source>
        <dbReference type="ARBA" id="ARBA00022801"/>
    </source>
</evidence>
<dbReference type="Proteomes" id="UP001055437">
    <property type="component" value="Chromosome"/>
</dbReference>
<dbReference type="Gene3D" id="3.30.310.260">
    <property type="match status" value="1"/>
</dbReference>
<reference evidence="12" key="2">
    <citation type="submission" date="2022-06" db="EMBL/GenBank/DDBJ databases">
        <authorList>
            <person name="Holder M.E."/>
            <person name="Ajami N.J."/>
            <person name="Petrosino J.F."/>
        </authorList>
    </citation>
    <scope>NUCLEOTIDE SEQUENCE</scope>
    <source>
        <strain evidence="12">RMA 8861</strain>
    </source>
</reference>
<dbReference type="SUPFAM" id="SSF48150">
    <property type="entry name" value="DNA-glycosylase"/>
    <property type="match status" value="1"/>
</dbReference>
<dbReference type="InterPro" id="IPR011257">
    <property type="entry name" value="DNA_glycosylase"/>
</dbReference>
<evidence type="ECO:0000256" key="9">
    <source>
        <dbReference type="ARBA" id="ARBA00044632"/>
    </source>
</evidence>
<accession>A0A9N7JMD7</accession>
<dbReference type="GeneID" id="303560929"/>
<dbReference type="Proteomes" id="UP000280586">
    <property type="component" value="Chromosome"/>
</dbReference>
<dbReference type="GO" id="GO:0006289">
    <property type="term" value="P:nucleotide-excision repair"/>
    <property type="evidence" value="ECO:0007669"/>
    <property type="project" value="InterPro"/>
</dbReference>
<evidence type="ECO:0000313" key="14">
    <source>
        <dbReference type="Proteomes" id="UP001055437"/>
    </source>
</evidence>
<dbReference type="GO" id="GO:0008534">
    <property type="term" value="F:oxidized purine nucleobase lesion DNA N-glycosylase activity"/>
    <property type="evidence" value="ECO:0007669"/>
    <property type="project" value="InterPro"/>
</dbReference>
<dbReference type="Gene3D" id="1.10.340.30">
    <property type="entry name" value="Hypothetical protein, domain 2"/>
    <property type="match status" value="1"/>
</dbReference>
<sequence length="314" mass="36686">MDFKEAIFEENKVILKGIKNFNIKQILECGQCFRWDKITDNNYIIIAFGKVIEVYQNNDEVIILNSAKEDFENIWIKYFDLERDYGYIKSELAKDEILRKSVEFGYGIRILNQDPFEMLISFIISARNSIPSIKKTVKKICEKWGNKVIYKNEEYYTFPTPKEIKGATLDEIQTTGASFRSKYIVNTIERVNEAIEIKEDIKVNPDKYLDNPEILDYDLEYITNLSDDECHIALQKFMGVGAKVADCIMLFSMAKHSAFPVDVWVKRAMIHFYVAPDVSLNKMRIFARDKFGALSGMAQQYLFYYARENKINID</sequence>
<protein>
    <recommendedName>
        <fullName evidence="2">DNA-(apurinic or apyrimidinic site) lyase</fullName>
        <ecNumber evidence="2">4.2.99.18</ecNumber>
    </recommendedName>
</protein>
<dbReference type="GO" id="GO:0003684">
    <property type="term" value="F:damaged DNA binding"/>
    <property type="evidence" value="ECO:0007669"/>
    <property type="project" value="InterPro"/>
</dbReference>
<evidence type="ECO:0000259" key="10">
    <source>
        <dbReference type="SMART" id="SM00478"/>
    </source>
</evidence>
<dbReference type="PANTHER" id="PTHR10242:SF2">
    <property type="entry name" value="N-GLYCOSYLASE_DNA LYASE"/>
    <property type="match status" value="1"/>
</dbReference>
<dbReference type="AlphaFoldDB" id="A0A9N7JMD7"/>
<dbReference type="GO" id="GO:0006284">
    <property type="term" value="P:base-excision repair"/>
    <property type="evidence" value="ECO:0007669"/>
    <property type="project" value="InterPro"/>
</dbReference>
<evidence type="ECO:0000256" key="5">
    <source>
        <dbReference type="ARBA" id="ARBA00023204"/>
    </source>
</evidence>
<dbReference type="RefSeq" id="WP_066676682.1">
    <property type="nucleotide sequence ID" value="NZ_CABMIZ010000018.1"/>
</dbReference>
<dbReference type="EMBL" id="CP023671">
    <property type="protein sequence ID" value="AYE34655.1"/>
    <property type="molecule type" value="Genomic_DNA"/>
</dbReference>
<dbReference type="EMBL" id="CP099799">
    <property type="protein sequence ID" value="USS01246.1"/>
    <property type="molecule type" value="Genomic_DNA"/>
</dbReference>
<dbReference type="CDD" id="cd00056">
    <property type="entry name" value="ENDO3c"/>
    <property type="match status" value="1"/>
</dbReference>
<dbReference type="SUPFAM" id="SSF55945">
    <property type="entry name" value="TATA-box binding protein-like"/>
    <property type="match status" value="1"/>
</dbReference>
<dbReference type="InterPro" id="IPR023170">
    <property type="entry name" value="HhH_base_excis_C"/>
</dbReference>
<dbReference type="GO" id="GO:0140078">
    <property type="term" value="F:class I DNA-(apurinic or apyrimidinic site) endonuclease activity"/>
    <property type="evidence" value="ECO:0007669"/>
    <property type="project" value="UniProtKB-EC"/>
</dbReference>
<evidence type="ECO:0000256" key="8">
    <source>
        <dbReference type="ARBA" id="ARBA00023295"/>
    </source>
</evidence>
<evidence type="ECO:0000313" key="13">
    <source>
        <dbReference type="Proteomes" id="UP000280586"/>
    </source>
</evidence>
<keyword evidence="8" id="KW-0326">Glycosidase</keyword>
<dbReference type="KEGG" id="csep:CP523_09585"/>
<keyword evidence="3" id="KW-0227">DNA damage</keyword>
<dbReference type="InterPro" id="IPR003265">
    <property type="entry name" value="HhH-GPD_domain"/>
</dbReference>
<evidence type="ECO:0000313" key="11">
    <source>
        <dbReference type="EMBL" id="AYE34655.1"/>
    </source>
</evidence>
<keyword evidence="6" id="KW-0456">Lyase</keyword>
<keyword evidence="14" id="KW-1185">Reference proteome</keyword>
<evidence type="ECO:0000256" key="2">
    <source>
        <dbReference type="ARBA" id="ARBA00012720"/>
    </source>
</evidence>
<comment type="catalytic activity">
    <reaction evidence="9">
        <text>2'-deoxyribonucleotide-(2'-deoxyribose 5'-phosphate)-2'-deoxyribonucleotide-DNA = a 3'-end 2'-deoxyribonucleotide-(2,3-dehydro-2,3-deoxyribose 5'-phosphate)-DNA + a 5'-end 5'-phospho-2'-deoxyribonucleoside-DNA + H(+)</text>
        <dbReference type="Rhea" id="RHEA:66592"/>
        <dbReference type="Rhea" id="RHEA-COMP:13180"/>
        <dbReference type="Rhea" id="RHEA-COMP:16897"/>
        <dbReference type="Rhea" id="RHEA-COMP:17067"/>
        <dbReference type="ChEBI" id="CHEBI:15378"/>
        <dbReference type="ChEBI" id="CHEBI:136412"/>
        <dbReference type="ChEBI" id="CHEBI:157695"/>
        <dbReference type="ChEBI" id="CHEBI:167181"/>
        <dbReference type="EC" id="4.2.99.18"/>
    </reaction>
</comment>
<dbReference type="InterPro" id="IPR012904">
    <property type="entry name" value="OGG_N"/>
</dbReference>
<evidence type="ECO:0000256" key="3">
    <source>
        <dbReference type="ARBA" id="ARBA00022763"/>
    </source>
</evidence>
<dbReference type="OrthoDB" id="9798522at2"/>
<evidence type="ECO:0000256" key="7">
    <source>
        <dbReference type="ARBA" id="ARBA00023268"/>
    </source>
</evidence>
<evidence type="ECO:0000256" key="6">
    <source>
        <dbReference type="ARBA" id="ARBA00023239"/>
    </source>
</evidence>
<feature type="domain" description="HhH-GPD" evidence="10">
    <location>
        <begin position="124"/>
        <end position="307"/>
    </location>
</feature>
<gene>
    <name evidence="11" type="ORF">CP523_09585</name>
    <name evidence="12" type="ORF">NH397_01925</name>
</gene>
<reference evidence="11 13" key="1">
    <citation type="submission" date="2017-09" db="EMBL/GenBank/DDBJ databases">
        <authorList>
            <person name="Thomas P."/>
            <person name="Seyboldt C."/>
        </authorList>
    </citation>
    <scope>NUCLEOTIDE SEQUENCE [LARGE SCALE GENOMIC DNA]</scope>
    <source>
        <strain evidence="11 13">DSM 7534</strain>
    </source>
</reference>
<evidence type="ECO:0000313" key="12">
    <source>
        <dbReference type="EMBL" id="USS01246.1"/>
    </source>
</evidence>
<keyword evidence="4" id="KW-0378">Hydrolase</keyword>
<organism evidence="11 13">
    <name type="scientific">Clostridium septicum</name>
    <dbReference type="NCBI Taxonomy" id="1504"/>
    <lineage>
        <taxon>Bacteria</taxon>
        <taxon>Bacillati</taxon>
        <taxon>Bacillota</taxon>
        <taxon>Clostridia</taxon>
        <taxon>Eubacteriales</taxon>
        <taxon>Clostridiaceae</taxon>
        <taxon>Clostridium</taxon>
    </lineage>
</organism>
<dbReference type="EC" id="4.2.99.18" evidence="2"/>
<proteinExistence type="inferred from homology"/>
<dbReference type="SMART" id="SM00478">
    <property type="entry name" value="ENDO3c"/>
    <property type="match status" value="1"/>
</dbReference>
<dbReference type="PANTHER" id="PTHR10242">
    <property type="entry name" value="8-OXOGUANINE DNA GLYCOSYLASE"/>
    <property type="match status" value="1"/>
</dbReference>
<dbReference type="Pfam" id="PF00730">
    <property type="entry name" value="HhH-GPD"/>
    <property type="match status" value="1"/>
</dbReference>
<name>A0A9N7JMD7_CLOSE</name>
<keyword evidence="7" id="KW-0511">Multifunctional enzyme</keyword>
<dbReference type="Pfam" id="PF07934">
    <property type="entry name" value="OGG_N"/>
    <property type="match status" value="1"/>
</dbReference>
<dbReference type="Gene3D" id="1.10.1670.10">
    <property type="entry name" value="Helix-hairpin-Helix base-excision DNA repair enzymes (C-terminal)"/>
    <property type="match status" value="1"/>
</dbReference>